<feature type="domain" description="TNase-like" evidence="5">
    <location>
        <begin position="33"/>
        <end position="163"/>
    </location>
</feature>
<sequence>MARARGARWAAAVLALAGAGCADVSVTTEPDRTERRGRVTRVVDGDTVKLGGETVRLLGIDTPESRRPQTPVECGSKKAATALRRLVEGRTVTLVRDPTQDATDRFGRTLAYVSVAGKDAGEAMVASGWAKPYVYGDVEFARAGRYRSAAADARARGAGVYGACNGDFHRAA</sequence>
<evidence type="ECO:0000256" key="3">
    <source>
        <dbReference type="ARBA" id="ARBA00022801"/>
    </source>
</evidence>
<evidence type="ECO:0000259" key="5">
    <source>
        <dbReference type="PROSITE" id="PS50830"/>
    </source>
</evidence>
<evidence type="ECO:0000313" key="6">
    <source>
        <dbReference type="EMBL" id="MDA0137004.1"/>
    </source>
</evidence>
<dbReference type="SMART" id="SM00318">
    <property type="entry name" value="SNc"/>
    <property type="match status" value="1"/>
</dbReference>
<dbReference type="SUPFAM" id="SSF50199">
    <property type="entry name" value="Staphylococcal nuclease"/>
    <property type="match status" value="1"/>
</dbReference>
<protein>
    <submittedName>
        <fullName evidence="6">Thermonuclease family protein</fullName>
    </submittedName>
</protein>
<dbReference type="EMBL" id="JAPCID010000007">
    <property type="protein sequence ID" value="MDA0137004.1"/>
    <property type="molecule type" value="Genomic_DNA"/>
</dbReference>
<dbReference type="PANTHER" id="PTHR12302">
    <property type="entry name" value="EBNA2 BINDING PROTEIN P100"/>
    <property type="match status" value="1"/>
</dbReference>
<gene>
    <name evidence="6" type="ORF">OJ962_05800</name>
</gene>
<keyword evidence="1" id="KW-0540">Nuclease</keyword>
<dbReference type="Proteomes" id="UP001147700">
    <property type="component" value="Unassembled WGS sequence"/>
</dbReference>
<dbReference type="Gene3D" id="2.40.50.90">
    <property type="match status" value="1"/>
</dbReference>
<accession>A0ABT4REN0</accession>
<keyword evidence="7" id="KW-1185">Reference proteome</keyword>
<dbReference type="RefSeq" id="WP_202956169.1">
    <property type="nucleotide sequence ID" value="NZ_JAPCID010000007.1"/>
</dbReference>
<dbReference type="InterPro" id="IPR035437">
    <property type="entry name" value="SNase_OB-fold_sf"/>
</dbReference>
<dbReference type="PROSITE" id="PS50830">
    <property type="entry name" value="TNASE_3"/>
    <property type="match status" value="1"/>
</dbReference>
<comment type="caution">
    <text evidence="6">The sequence shown here is derived from an EMBL/GenBank/DDBJ whole genome shotgun (WGS) entry which is preliminary data.</text>
</comment>
<proteinExistence type="predicted"/>
<dbReference type="Pfam" id="PF00565">
    <property type="entry name" value="SNase"/>
    <property type="match status" value="1"/>
</dbReference>
<dbReference type="PANTHER" id="PTHR12302:SF3">
    <property type="entry name" value="SERINE_THREONINE-PROTEIN KINASE 31"/>
    <property type="match status" value="1"/>
</dbReference>
<keyword evidence="4" id="KW-0732">Signal</keyword>
<organism evidence="6 7">
    <name type="scientific">Solirubrobacter deserti</name>
    <dbReference type="NCBI Taxonomy" id="2282478"/>
    <lineage>
        <taxon>Bacteria</taxon>
        <taxon>Bacillati</taxon>
        <taxon>Actinomycetota</taxon>
        <taxon>Thermoleophilia</taxon>
        <taxon>Solirubrobacterales</taxon>
        <taxon>Solirubrobacteraceae</taxon>
        <taxon>Solirubrobacter</taxon>
    </lineage>
</organism>
<evidence type="ECO:0000256" key="2">
    <source>
        <dbReference type="ARBA" id="ARBA00022759"/>
    </source>
</evidence>
<dbReference type="InterPro" id="IPR016071">
    <property type="entry name" value="Staphylococal_nuclease_OB-fold"/>
</dbReference>
<keyword evidence="3" id="KW-0378">Hydrolase</keyword>
<reference evidence="6" key="1">
    <citation type="submission" date="2022-10" db="EMBL/GenBank/DDBJ databases">
        <title>The WGS of Solirubrobacter sp. CPCC 204708.</title>
        <authorList>
            <person name="Jiang Z."/>
        </authorList>
    </citation>
    <scope>NUCLEOTIDE SEQUENCE</scope>
    <source>
        <strain evidence="6">CPCC 204708</strain>
    </source>
</reference>
<evidence type="ECO:0000256" key="1">
    <source>
        <dbReference type="ARBA" id="ARBA00022722"/>
    </source>
</evidence>
<feature type="signal peptide" evidence="4">
    <location>
        <begin position="1"/>
        <end position="22"/>
    </location>
</feature>
<evidence type="ECO:0000313" key="7">
    <source>
        <dbReference type="Proteomes" id="UP001147700"/>
    </source>
</evidence>
<name>A0ABT4REN0_9ACTN</name>
<dbReference type="PROSITE" id="PS51257">
    <property type="entry name" value="PROKAR_LIPOPROTEIN"/>
    <property type="match status" value="1"/>
</dbReference>
<feature type="chain" id="PRO_5046743006" evidence="4">
    <location>
        <begin position="23"/>
        <end position="172"/>
    </location>
</feature>
<evidence type="ECO:0000256" key="4">
    <source>
        <dbReference type="SAM" id="SignalP"/>
    </source>
</evidence>
<keyword evidence="2" id="KW-0255">Endonuclease</keyword>